<protein>
    <submittedName>
        <fullName evidence="1">SCAN domain-containing protein 3</fullName>
    </submittedName>
</protein>
<name>A0A8D9BW51_9HEMI</name>
<dbReference type="AlphaFoldDB" id="A0A8D9BW51"/>
<dbReference type="PANTHER" id="PTHR45913:SF19">
    <property type="entry name" value="LOW QUALITY PROTEIN: ZINC FINGER BED DOMAIN-CONTAINING PROTEIN 5-LIKE"/>
    <property type="match status" value="1"/>
</dbReference>
<sequence>MEGCYSGLRARVAEVAPNMKWTHCCIHRQSLASKPLPLDLKNVLDEAVKIVNFIKASDTKSRLFTLLCREMDSLHSTLLFHTEVRWLSRGKVLTRLFELRNEVSLFFEDHPCKNLVSRIHDFDWLQSLAYLSDIFSQINKLNLSLQMNCNIFQVSSKIEAMKKKIDFWVKCIEKGQTEVFETLYDFVHTSENKMTIGTLIVEHLTALKRSFDKYFPDKPDVGMQWIANPFNDELIEFSSLSYSEKEKLIELSCDTTLKTMFNGQMKNLVTFWFHCKEEYSELSEKALRVMVQFTSSVLVERAFSSYSFIKTKYRNKLNTAPDLRVYLSSTEPDFKELTSKVQAQKSH</sequence>
<reference evidence="1" key="1">
    <citation type="submission" date="2021-05" db="EMBL/GenBank/DDBJ databases">
        <authorList>
            <person name="Alioto T."/>
            <person name="Alioto T."/>
            <person name="Gomez Garrido J."/>
        </authorList>
    </citation>
    <scope>NUCLEOTIDE SEQUENCE</scope>
</reference>
<dbReference type="PANTHER" id="PTHR45913">
    <property type="entry name" value="EPM2A-INTERACTING PROTEIN 1"/>
    <property type="match status" value="1"/>
</dbReference>
<dbReference type="InterPro" id="IPR012337">
    <property type="entry name" value="RNaseH-like_sf"/>
</dbReference>
<accession>A0A8D9BW51</accession>
<evidence type="ECO:0000313" key="1">
    <source>
        <dbReference type="EMBL" id="CAG6792543.1"/>
    </source>
</evidence>
<dbReference type="SUPFAM" id="SSF53098">
    <property type="entry name" value="Ribonuclease H-like"/>
    <property type="match status" value="1"/>
</dbReference>
<organism evidence="1">
    <name type="scientific">Cacopsylla melanoneura</name>
    <dbReference type="NCBI Taxonomy" id="428564"/>
    <lineage>
        <taxon>Eukaryota</taxon>
        <taxon>Metazoa</taxon>
        <taxon>Ecdysozoa</taxon>
        <taxon>Arthropoda</taxon>
        <taxon>Hexapoda</taxon>
        <taxon>Insecta</taxon>
        <taxon>Pterygota</taxon>
        <taxon>Neoptera</taxon>
        <taxon>Paraneoptera</taxon>
        <taxon>Hemiptera</taxon>
        <taxon>Sternorrhyncha</taxon>
        <taxon>Psylloidea</taxon>
        <taxon>Psyllidae</taxon>
        <taxon>Psyllinae</taxon>
        <taxon>Cacopsylla</taxon>
    </lineage>
</organism>
<dbReference type="EMBL" id="HBUF01682250">
    <property type="protein sequence ID" value="CAG6792543.1"/>
    <property type="molecule type" value="Transcribed_RNA"/>
</dbReference>
<proteinExistence type="predicted"/>